<dbReference type="Proteomes" id="UP001497700">
    <property type="component" value="Unassembled WGS sequence"/>
</dbReference>
<protein>
    <submittedName>
        <fullName evidence="1">Uncharacterized protein</fullName>
    </submittedName>
</protein>
<evidence type="ECO:0000313" key="2">
    <source>
        <dbReference type="Proteomes" id="UP001497700"/>
    </source>
</evidence>
<comment type="caution">
    <text evidence="1">The sequence shown here is derived from an EMBL/GenBank/DDBJ whole genome shotgun (WGS) entry which is preliminary data.</text>
</comment>
<gene>
    <name evidence="1" type="ORF">F4820DRAFT_401397</name>
</gene>
<dbReference type="EMBL" id="MU393421">
    <property type="protein sequence ID" value="KAI4871092.1"/>
    <property type="molecule type" value="Genomic_DNA"/>
</dbReference>
<proteinExistence type="predicted"/>
<accession>A0ACB9ZHT9</accession>
<organism evidence="1 2">
    <name type="scientific">Hypoxylon rubiginosum</name>
    <dbReference type="NCBI Taxonomy" id="110542"/>
    <lineage>
        <taxon>Eukaryota</taxon>
        <taxon>Fungi</taxon>
        <taxon>Dikarya</taxon>
        <taxon>Ascomycota</taxon>
        <taxon>Pezizomycotina</taxon>
        <taxon>Sordariomycetes</taxon>
        <taxon>Xylariomycetidae</taxon>
        <taxon>Xylariales</taxon>
        <taxon>Hypoxylaceae</taxon>
        <taxon>Hypoxylon</taxon>
    </lineage>
</organism>
<evidence type="ECO:0000313" key="1">
    <source>
        <dbReference type="EMBL" id="KAI4871092.1"/>
    </source>
</evidence>
<name>A0ACB9ZHT9_9PEZI</name>
<sequence length="778" mass="84529">MGGPNEKSSELNRGSSLRASVRFSNIQGDDDDYDLQAMGIADGFRPVEAPQAHPSRSPITTFRDAPTAQVPPPRPSSITKPHHRDESLSLQHDGSTTESDTDITQSRTSCLSETSPFVDSEEPYEGPSGPSHPYQMYPQNVRVARAASVATTSTAPISERSYNGPRGPAHPYGMYPQNTVPEADGMPNRTAQDEIGVGFPGATDNYQRRIGPDGEDVADLIGPDGHTEQLPPYTRYPEETYNRKAMGVETPQPVPAQPLQSLQPLPAQPAQPILAIPGAGGIGIATRNPEFASTEDLNSINSPQSRQSVRSFTSDGSSRTLNDASRSTTNEMDEKKPLKEWQVTAKRRVWGIVPCWAIILAGIVLVLMGIVLGAVIGTVLPHGKKPPPSNRPPSPAVSPSWDTQPLTTLPSNLPPLQTGTFAMPLMNNRISNTCFSDSTLAQAWNCNLVFSQLSMTITKLADQPNISDYSFGFSYNETYSLENFVYSYGVQPPNLTDVKLKLVSDVYETSRGPAWNFEVNYNKTVILPEQLLTPGFPTTSTQNSRRMLFGGGDFKRKGIAQPGEKPWICRWDNTILEAFIYAGQNNSFSRPIDPRPMTSVPASSESFSGAPASVPTAENTALPSGIDNSGGYGPPPGDFGTPEDHHTSAPVTDGTPVSTTASSPSPSSSDWFGKDPFMPDNPMPVYPRVVKVEERRSSASTTAKPFCRQYRIVNEYQEAEPVLDDNGNMIEVQIDEEERSFDGSGQSRRSVIEHYIGTRGGAKSGSDMSDCGCMWWLT</sequence>
<reference evidence="1 2" key="1">
    <citation type="journal article" date="2022" name="New Phytol.">
        <title>Ecological generalism drives hyperdiversity of secondary metabolite gene clusters in xylarialean endophytes.</title>
        <authorList>
            <person name="Franco M.E.E."/>
            <person name="Wisecaver J.H."/>
            <person name="Arnold A.E."/>
            <person name="Ju Y.M."/>
            <person name="Slot J.C."/>
            <person name="Ahrendt S."/>
            <person name="Moore L.P."/>
            <person name="Eastman K.E."/>
            <person name="Scott K."/>
            <person name="Konkel Z."/>
            <person name="Mondo S.J."/>
            <person name="Kuo A."/>
            <person name="Hayes R.D."/>
            <person name="Haridas S."/>
            <person name="Andreopoulos B."/>
            <person name="Riley R."/>
            <person name="LaButti K."/>
            <person name="Pangilinan J."/>
            <person name="Lipzen A."/>
            <person name="Amirebrahimi M."/>
            <person name="Yan J."/>
            <person name="Adam C."/>
            <person name="Keymanesh K."/>
            <person name="Ng V."/>
            <person name="Louie K."/>
            <person name="Northen T."/>
            <person name="Drula E."/>
            <person name="Henrissat B."/>
            <person name="Hsieh H.M."/>
            <person name="Youens-Clark K."/>
            <person name="Lutzoni F."/>
            <person name="Miadlikowska J."/>
            <person name="Eastwood D.C."/>
            <person name="Hamelin R.C."/>
            <person name="Grigoriev I.V."/>
            <person name="U'Ren J.M."/>
        </authorList>
    </citation>
    <scope>NUCLEOTIDE SEQUENCE [LARGE SCALE GENOMIC DNA]</scope>
    <source>
        <strain evidence="1 2">CBS 119005</strain>
    </source>
</reference>
<keyword evidence="2" id="KW-1185">Reference proteome</keyword>